<dbReference type="Proteomes" id="UP001359485">
    <property type="component" value="Unassembled WGS sequence"/>
</dbReference>
<proteinExistence type="predicted"/>
<evidence type="ECO:0000313" key="3">
    <source>
        <dbReference type="Proteomes" id="UP001359485"/>
    </source>
</evidence>
<gene>
    <name evidence="2" type="ORF">RUM44_011102</name>
</gene>
<protein>
    <submittedName>
        <fullName evidence="2">Uncharacterized protein</fullName>
    </submittedName>
</protein>
<organism evidence="2 3">
    <name type="scientific">Polyplax serrata</name>
    <name type="common">Common mouse louse</name>
    <dbReference type="NCBI Taxonomy" id="468196"/>
    <lineage>
        <taxon>Eukaryota</taxon>
        <taxon>Metazoa</taxon>
        <taxon>Ecdysozoa</taxon>
        <taxon>Arthropoda</taxon>
        <taxon>Hexapoda</taxon>
        <taxon>Insecta</taxon>
        <taxon>Pterygota</taxon>
        <taxon>Neoptera</taxon>
        <taxon>Paraneoptera</taxon>
        <taxon>Psocodea</taxon>
        <taxon>Troctomorpha</taxon>
        <taxon>Phthiraptera</taxon>
        <taxon>Anoplura</taxon>
        <taxon>Polyplacidae</taxon>
        <taxon>Polyplax</taxon>
    </lineage>
</organism>
<evidence type="ECO:0000313" key="2">
    <source>
        <dbReference type="EMBL" id="KAK6624243.1"/>
    </source>
</evidence>
<feature type="region of interest" description="Disordered" evidence="1">
    <location>
        <begin position="56"/>
        <end position="91"/>
    </location>
</feature>
<accession>A0ABR1AP22</accession>
<keyword evidence="3" id="KW-1185">Reference proteome</keyword>
<sequence>MSPKLGFFRCHPTPLGFIDFNRTPTGECTKDLNQLAGFHLEYLELMQIQTLHKSEIQTMNDNQTRAKNEDQPLRQKKEEEEDEEEQQDVTLTSVLSMENCANLFRFEFTPEVIQTYNITS</sequence>
<reference evidence="2 3" key="1">
    <citation type="submission" date="2023-09" db="EMBL/GenBank/DDBJ databases">
        <title>Genomes of two closely related lineages of the louse Polyplax serrata with different host specificities.</title>
        <authorList>
            <person name="Martinu J."/>
            <person name="Tarabai H."/>
            <person name="Stefka J."/>
            <person name="Hypsa V."/>
        </authorList>
    </citation>
    <scope>NUCLEOTIDE SEQUENCE [LARGE SCALE GENOMIC DNA]</scope>
    <source>
        <strain evidence="2">98ZLc_SE</strain>
    </source>
</reference>
<dbReference type="EMBL" id="JAWJWF010000046">
    <property type="protein sequence ID" value="KAK6624243.1"/>
    <property type="molecule type" value="Genomic_DNA"/>
</dbReference>
<name>A0ABR1AP22_POLSC</name>
<feature type="compositionally biased region" description="Basic and acidic residues" evidence="1">
    <location>
        <begin position="64"/>
        <end position="78"/>
    </location>
</feature>
<evidence type="ECO:0000256" key="1">
    <source>
        <dbReference type="SAM" id="MobiDB-lite"/>
    </source>
</evidence>
<comment type="caution">
    <text evidence="2">The sequence shown here is derived from an EMBL/GenBank/DDBJ whole genome shotgun (WGS) entry which is preliminary data.</text>
</comment>